<evidence type="ECO:0000313" key="2">
    <source>
        <dbReference type="EMBL" id="OCM00120.1"/>
    </source>
</evidence>
<sequence>MKFVYKIVSIFLLINTISYANDILKSQPQIIFELDKFDELEISNEFNKAVLLFNKERYLEAYKIFNKTKIAYEAPSLLNMAIILLNENQKEKAIELFSKIYSKKSNLLNEPYAFIASCYYLFSLTSDDKYMIDLVTIFQNSDKLKNQSEIIKNIKDIILKELSNRYLIIKDYDNALGALNAMSYSLDLKKAMIYIKQNNFLRADKVLNKLIKEDFEEDILDDIYWISLFVDLKLNKLDDAKETLELISKRKENYKTHLKLPFEIYFKKDLYSESDYLKSVLKFDDNRKIDYLYYFVPFIFSDTKELMYDTVKGMVTKDRSSLENLEAMFNYNIKFIKAIRLDPILRIKELKKEINENSKAYTFYNLALAYGQVQDFTNAYKNFEKAYKLSPGNKLYAIMYLITSNKIKQGIDNKQKELIKNRIKNEKGMYSYFAKELYSLYVDISFENDEESYLEDTIFFKAIDFLKNLENNEYMANHILLKEWDKDPFVYLLKLVQQKKSESDYEYFSRMQDTIPTNTNNNFLNSSILTSMYYIDILKSLGIFNKINYQVYGDESPIYLLTKAYANLYLGKTEESIKILNIIKNNYKFENRFTMYLFVSSYLESGRREEASIQISLIKAFYKDTDTDFLTAIQLIQQLNINAAKQFLDRAYDNPYISFDIIDFDEFMLSL</sequence>
<gene>
    <name evidence="2" type="ORF">AAX29_00118</name>
</gene>
<comment type="caution">
    <text evidence="2">The sequence shown here is derived from an EMBL/GenBank/DDBJ whole genome shotgun (WGS) entry which is preliminary data.</text>
</comment>
<dbReference type="Pfam" id="PF13181">
    <property type="entry name" value="TPR_8"/>
    <property type="match status" value="1"/>
</dbReference>
<accession>A0A1C0B950</accession>
<proteinExistence type="predicted"/>
<organism evidence="2 3">
    <name type="scientific">Aliarcobacter thereius</name>
    <dbReference type="NCBI Taxonomy" id="544718"/>
    <lineage>
        <taxon>Bacteria</taxon>
        <taxon>Pseudomonadati</taxon>
        <taxon>Campylobacterota</taxon>
        <taxon>Epsilonproteobacteria</taxon>
        <taxon>Campylobacterales</taxon>
        <taxon>Arcobacteraceae</taxon>
        <taxon>Aliarcobacter</taxon>
    </lineage>
</organism>
<feature type="repeat" description="TPR" evidence="1">
    <location>
        <begin position="360"/>
        <end position="393"/>
    </location>
</feature>
<dbReference type="Proteomes" id="UP000093281">
    <property type="component" value="Unassembled WGS sequence"/>
</dbReference>
<evidence type="ECO:0000256" key="1">
    <source>
        <dbReference type="PROSITE-ProRule" id="PRU00339"/>
    </source>
</evidence>
<dbReference type="Gene3D" id="1.25.40.10">
    <property type="entry name" value="Tetratricopeptide repeat domain"/>
    <property type="match status" value="2"/>
</dbReference>
<keyword evidence="1" id="KW-0802">TPR repeat</keyword>
<dbReference type="PATRIC" id="fig|544718.51.peg.109"/>
<dbReference type="RefSeq" id="WP_066185207.1">
    <property type="nucleotide sequence ID" value="NZ_LCUJ01000001.1"/>
</dbReference>
<dbReference type="PROSITE" id="PS50005">
    <property type="entry name" value="TPR"/>
    <property type="match status" value="1"/>
</dbReference>
<dbReference type="EMBL" id="LCUJ01000001">
    <property type="protein sequence ID" value="OCM00120.1"/>
    <property type="molecule type" value="Genomic_DNA"/>
</dbReference>
<dbReference type="SUPFAM" id="SSF48452">
    <property type="entry name" value="TPR-like"/>
    <property type="match status" value="2"/>
</dbReference>
<dbReference type="SMART" id="SM00028">
    <property type="entry name" value="TPR"/>
    <property type="match status" value="2"/>
</dbReference>
<dbReference type="OrthoDB" id="5346105at2"/>
<protein>
    <submittedName>
        <fullName evidence="2">Tetratricopeptide repeat protein</fullName>
    </submittedName>
</protein>
<reference evidence="3" key="1">
    <citation type="submission" date="2015-05" db="EMBL/GenBank/DDBJ databases">
        <authorList>
            <person name="Rovetto F."/>
            <person name="Cocolin L."/>
            <person name="Illeghems K."/>
            <person name="Van Nieuwerburgh F."/>
            <person name="Houf K."/>
        </authorList>
    </citation>
    <scope>NUCLEOTIDE SEQUENCE [LARGE SCALE GENOMIC DNA]</scope>
    <source>
        <strain evidence="3">DU22</strain>
    </source>
</reference>
<dbReference type="STRING" id="544718.AAX25_00960"/>
<dbReference type="InterPro" id="IPR019734">
    <property type="entry name" value="TPR_rpt"/>
</dbReference>
<dbReference type="InterPro" id="IPR011990">
    <property type="entry name" value="TPR-like_helical_dom_sf"/>
</dbReference>
<evidence type="ECO:0000313" key="3">
    <source>
        <dbReference type="Proteomes" id="UP000093281"/>
    </source>
</evidence>
<dbReference type="AlphaFoldDB" id="A0A1C0B950"/>
<name>A0A1C0B950_9BACT</name>